<dbReference type="NCBIfam" id="TIGR00433">
    <property type="entry name" value="bioB"/>
    <property type="match status" value="1"/>
</dbReference>
<dbReference type="SFLD" id="SFLDG01060">
    <property type="entry name" value="BATS_domain_containing"/>
    <property type="match status" value="1"/>
</dbReference>
<keyword evidence="6 13" id="KW-0949">S-adenosyl-L-methionine</keyword>
<evidence type="ECO:0000313" key="16">
    <source>
        <dbReference type="EMBL" id="KCZ56388.1"/>
    </source>
</evidence>
<evidence type="ECO:0000256" key="4">
    <source>
        <dbReference type="ARBA" id="ARBA00022485"/>
    </source>
</evidence>
<organism evidence="16 17">
    <name type="scientific">Hyphomonas beringensis</name>
    <dbReference type="NCBI Taxonomy" id="1280946"/>
    <lineage>
        <taxon>Bacteria</taxon>
        <taxon>Pseudomonadati</taxon>
        <taxon>Pseudomonadota</taxon>
        <taxon>Alphaproteobacteria</taxon>
        <taxon>Hyphomonadales</taxon>
        <taxon>Hyphomonadaceae</taxon>
        <taxon>Hyphomonas</taxon>
    </lineage>
</organism>
<evidence type="ECO:0000256" key="14">
    <source>
        <dbReference type="PIRSR" id="PIRSR001619-1"/>
    </source>
</evidence>
<comment type="similarity">
    <text evidence="2 13">Belongs to the radical SAM superfamily. Biotin synthase family.</text>
</comment>
<dbReference type="CDD" id="cd01335">
    <property type="entry name" value="Radical_SAM"/>
    <property type="match status" value="1"/>
</dbReference>
<dbReference type="InterPro" id="IPR006638">
    <property type="entry name" value="Elp3/MiaA/NifB-like_rSAM"/>
</dbReference>
<dbReference type="SUPFAM" id="SSF102114">
    <property type="entry name" value="Radical SAM enzymes"/>
    <property type="match status" value="1"/>
</dbReference>
<feature type="binding site" evidence="13 14">
    <location>
        <position position="60"/>
    </location>
    <ligand>
        <name>[4Fe-4S] cluster</name>
        <dbReference type="ChEBI" id="CHEBI:49883"/>
        <note>4Fe-4S-S-AdoMet</note>
    </ligand>
</feature>
<dbReference type="Pfam" id="PF04055">
    <property type="entry name" value="Radical_SAM"/>
    <property type="match status" value="1"/>
</dbReference>
<comment type="cofactor">
    <cofactor evidence="14">
        <name>[2Fe-2S] cluster</name>
        <dbReference type="ChEBI" id="CHEBI:190135"/>
    </cofactor>
    <text evidence="14">Binds 1 [2Fe-2S] cluster. The cluster is coordinated with 3 cysteines and 1 arginine.</text>
</comment>
<feature type="domain" description="Radical SAM core" evidence="15">
    <location>
        <begin position="41"/>
        <end position="263"/>
    </location>
</feature>
<dbReference type="UniPathway" id="UPA00078">
    <property type="reaction ID" value="UER00162"/>
</dbReference>
<comment type="caution">
    <text evidence="16">The sequence shown here is derived from an EMBL/GenBank/DDBJ whole genome shotgun (WGS) entry which is preliminary data.</text>
</comment>
<feature type="binding site" evidence="13 14">
    <location>
        <position position="100"/>
    </location>
    <ligand>
        <name>[2Fe-2S] cluster</name>
        <dbReference type="ChEBI" id="CHEBI:190135"/>
    </ligand>
</feature>
<keyword evidence="11 13" id="KW-0411">Iron-sulfur</keyword>
<feature type="binding site" evidence="13 14">
    <location>
        <position position="191"/>
    </location>
    <ligand>
        <name>[2Fe-2S] cluster</name>
        <dbReference type="ChEBI" id="CHEBI:190135"/>
    </ligand>
</feature>
<dbReference type="AlphaFoldDB" id="A0A062UF90"/>
<gene>
    <name evidence="13" type="primary">bioB</name>
    <name evidence="16" type="ORF">HY29_08840</name>
</gene>
<feature type="binding site" evidence="13 14">
    <location>
        <position position="56"/>
    </location>
    <ligand>
        <name>[4Fe-4S] cluster</name>
        <dbReference type="ChEBI" id="CHEBI:49883"/>
        <note>4Fe-4S-S-AdoMet</note>
    </ligand>
</feature>
<comment type="subunit">
    <text evidence="13">Homodimer.</text>
</comment>
<dbReference type="OrthoDB" id="9786826at2"/>
<dbReference type="eggNOG" id="COG0502">
    <property type="taxonomic scope" value="Bacteria"/>
</dbReference>
<dbReference type="SFLD" id="SFLDS00029">
    <property type="entry name" value="Radical_SAM"/>
    <property type="match status" value="1"/>
</dbReference>
<dbReference type="HAMAP" id="MF_01694">
    <property type="entry name" value="BioB"/>
    <property type="match status" value="1"/>
</dbReference>
<accession>A0A062UF90</accession>
<evidence type="ECO:0000256" key="13">
    <source>
        <dbReference type="HAMAP-Rule" id="MF_01694"/>
    </source>
</evidence>
<dbReference type="SFLD" id="SFLDF00272">
    <property type="entry name" value="biotin_synthase"/>
    <property type="match status" value="1"/>
</dbReference>
<keyword evidence="5 13" id="KW-0808">Transferase</keyword>
<comment type="pathway">
    <text evidence="1 13">Cofactor biosynthesis; biotin biosynthesis; biotin from 7,8-diaminononanoate: step 2/2.</text>
</comment>
<proteinExistence type="inferred from homology"/>
<evidence type="ECO:0000259" key="15">
    <source>
        <dbReference type="PROSITE" id="PS51918"/>
    </source>
</evidence>
<evidence type="ECO:0000256" key="9">
    <source>
        <dbReference type="ARBA" id="ARBA00022756"/>
    </source>
</evidence>
<dbReference type="Proteomes" id="UP000027037">
    <property type="component" value="Unassembled WGS sequence"/>
</dbReference>
<dbReference type="InterPro" id="IPR007197">
    <property type="entry name" value="rSAM"/>
</dbReference>
<feature type="binding site" evidence="13 14">
    <location>
        <position position="131"/>
    </location>
    <ligand>
        <name>[2Fe-2S] cluster</name>
        <dbReference type="ChEBI" id="CHEBI:190135"/>
    </ligand>
</feature>
<evidence type="ECO:0000256" key="11">
    <source>
        <dbReference type="ARBA" id="ARBA00023014"/>
    </source>
</evidence>
<dbReference type="EMBL" id="AWFF01000024">
    <property type="protein sequence ID" value="KCZ56388.1"/>
    <property type="molecule type" value="Genomic_DNA"/>
</dbReference>
<dbReference type="InterPro" id="IPR010722">
    <property type="entry name" value="BATS_dom"/>
</dbReference>
<dbReference type="PIRSF" id="PIRSF001619">
    <property type="entry name" value="Biotin_synth"/>
    <property type="match status" value="1"/>
</dbReference>
<keyword evidence="4 13" id="KW-0004">4Fe-4S</keyword>
<evidence type="ECO:0000256" key="8">
    <source>
        <dbReference type="ARBA" id="ARBA00022723"/>
    </source>
</evidence>
<feature type="binding site" evidence="13 14">
    <location>
        <position position="63"/>
    </location>
    <ligand>
        <name>[4Fe-4S] cluster</name>
        <dbReference type="ChEBI" id="CHEBI:49883"/>
        <note>4Fe-4S-S-AdoMet</note>
    </ligand>
</feature>
<dbReference type="SFLD" id="SFLDG01278">
    <property type="entry name" value="biotin_synthase_like"/>
    <property type="match status" value="1"/>
</dbReference>
<dbReference type="InterPro" id="IPR024177">
    <property type="entry name" value="Biotin_synthase"/>
</dbReference>
<evidence type="ECO:0000256" key="5">
    <source>
        <dbReference type="ARBA" id="ARBA00022679"/>
    </source>
</evidence>
<keyword evidence="10 13" id="KW-0408">Iron</keyword>
<dbReference type="GO" id="GO:0005506">
    <property type="term" value="F:iron ion binding"/>
    <property type="evidence" value="ECO:0007669"/>
    <property type="project" value="UniProtKB-UniRule"/>
</dbReference>
<protein>
    <recommendedName>
        <fullName evidence="3 13">Biotin synthase</fullName>
        <ecNumber evidence="3 13">2.8.1.6</ecNumber>
    </recommendedName>
</protein>
<evidence type="ECO:0000256" key="12">
    <source>
        <dbReference type="ARBA" id="ARBA00051157"/>
    </source>
</evidence>
<comment type="catalytic activity">
    <reaction evidence="12 13">
        <text>(4R,5S)-dethiobiotin + (sulfur carrier)-SH + 2 reduced [2Fe-2S]-[ferredoxin] + 2 S-adenosyl-L-methionine = (sulfur carrier)-H + biotin + 2 5'-deoxyadenosine + 2 L-methionine + 2 oxidized [2Fe-2S]-[ferredoxin]</text>
        <dbReference type="Rhea" id="RHEA:22060"/>
        <dbReference type="Rhea" id="RHEA-COMP:10000"/>
        <dbReference type="Rhea" id="RHEA-COMP:10001"/>
        <dbReference type="Rhea" id="RHEA-COMP:14737"/>
        <dbReference type="Rhea" id="RHEA-COMP:14739"/>
        <dbReference type="ChEBI" id="CHEBI:17319"/>
        <dbReference type="ChEBI" id="CHEBI:29917"/>
        <dbReference type="ChEBI" id="CHEBI:33737"/>
        <dbReference type="ChEBI" id="CHEBI:33738"/>
        <dbReference type="ChEBI" id="CHEBI:57586"/>
        <dbReference type="ChEBI" id="CHEBI:57844"/>
        <dbReference type="ChEBI" id="CHEBI:59789"/>
        <dbReference type="ChEBI" id="CHEBI:64428"/>
        <dbReference type="ChEBI" id="CHEBI:149473"/>
        <dbReference type="EC" id="2.8.1.6"/>
    </reaction>
</comment>
<keyword evidence="8 13" id="KW-0479">Metal-binding</keyword>
<comment type="cofactor">
    <cofactor evidence="13">
        <name>[2Fe-2S] cluster</name>
        <dbReference type="ChEBI" id="CHEBI:190135"/>
    </cofactor>
    <text evidence="13">Binds 1 [2Fe-2S] cluster. The cluster is coordinated with 3 cysteines and 1 arginine.</text>
</comment>
<dbReference type="InterPro" id="IPR002684">
    <property type="entry name" value="Biotin_synth/BioAB"/>
</dbReference>
<evidence type="ECO:0000256" key="6">
    <source>
        <dbReference type="ARBA" id="ARBA00022691"/>
    </source>
</evidence>
<comment type="cofactor">
    <cofactor evidence="13 14">
        <name>[4Fe-4S] cluster</name>
        <dbReference type="ChEBI" id="CHEBI:49883"/>
    </cofactor>
    <text evidence="13 14">Binds 1 [4Fe-4S] cluster. The cluster is coordinated with 3 cysteines and an exchangeable S-adenosyl-L-methionine.</text>
</comment>
<reference evidence="16 17" key="1">
    <citation type="journal article" date="2014" name="Antonie Van Leeuwenhoek">
        <title>Hyphomonas beringensis sp. nov. and Hyphomonas chukchiensis sp. nov., isolated from surface seawater of the Bering Sea and Chukchi Sea.</title>
        <authorList>
            <person name="Li C."/>
            <person name="Lai Q."/>
            <person name="Li G."/>
            <person name="Dong C."/>
            <person name="Wang J."/>
            <person name="Liao Y."/>
            <person name="Shao Z."/>
        </authorList>
    </citation>
    <scope>NUCLEOTIDE SEQUENCE [LARGE SCALE GENOMIC DNA]</scope>
    <source>
        <strain evidence="16 17">25B14_1</strain>
    </source>
</reference>
<dbReference type="PANTHER" id="PTHR22976">
    <property type="entry name" value="BIOTIN SYNTHASE"/>
    <property type="match status" value="1"/>
</dbReference>
<evidence type="ECO:0000313" key="17">
    <source>
        <dbReference type="Proteomes" id="UP000027037"/>
    </source>
</evidence>
<dbReference type="GO" id="GO:0004076">
    <property type="term" value="F:biotin synthase activity"/>
    <property type="evidence" value="ECO:0007669"/>
    <property type="project" value="UniProtKB-UniRule"/>
</dbReference>
<dbReference type="InterPro" id="IPR013785">
    <property type="entry name" value="Aldolase_TIM"/>
</dbReference>
<evidence type="ECO:0000256" key="7">
    <source>
        <dbReference type="ARBA" id="ARBA00022714"/>
    </source>
</evidence>
<dbReference type="PANTHER" id="PTHR22976:SF2">
    <property type="entry name" value="BIOTIN SYNTHASE, MITOCHONDRIAL"/>
    <property type="match status" value="1"/>
</dbReference>
<dbReference type="PATRIC" id="fig|1280946.3.peg.563"/>
<dbReference type="SMART" id="SM00729">
    <property type="entry name" value="Elp3"/>
    <property type="match status" value="1"/>
</dbReference>
<dbReference type="PROSITE" id="PS51918">
    <property type="entry name" value="RADICAL_SAM"/>
    <property type="match status" value="1"/>
</dbReference>
<dbReference type="STRING" id="1280946.HY29_08840"/>
<dbReference type="SMART" id="SM00876">
    <property type="entry name" value="BATS"/>
    <property type="match status" value="1"/>
</dbReference>
<keyword evidence="7 13" id="KW-0001">2Fe-2S</keyword>
<dbReference type="Pfam" id="PF06968">
    <property type="entry name" value="BATS"/>
    <property type="match status" value="1"/>
</dbReference>
<dbReference type="GO" id="GO:0009102">
    <property type="term" value="P:biotin biosynthetic process"/>
    <property type="evidence" value="ECO:0007669"/>
    <property type="project" value="UniProtKB-UniRule"/>
</dbReference>
<dbReference type="GO" id="GO:0051539">
    <property type="term" value="F:4 iron, 4 sulfur cluster binding"/>
    <property type="evidence" value="ECO:0007669"/>
    <property type="project" value="UniProtKB-KW"/>
</dbReference>
<dbReference type="InterPro" id="IPR058240">
    <property type="entry name" value="rSAM_sf"/>
</dbReference>
<evidence type="ECO:0000256" key="2">
    <source>
        <dbReference type="ARBA" id="ARBA00010765"/>
    </source>
</evidence>
<evidence type="ECO:0000256" key="3">
    <source>
        <dbReference type="ARBA" id="ARBA00012236"/>
    </source>
</evidence>
<dbReference type="Gene3D" id="3.20.20.70">
    <property type="entry name" value="Aldolase class I"/>
    <property type="match status" value="1"/>
</dbReference>
<name>A0A062UF90_9PROT</name>
<feature type="binding site" evidence="13 14">
    <location>
        <position position="263"/>
    </location>
    <ligand>
        <name>[2Fe-2S] cluster</name>
        <dbReference type="ChEBI" id="CHEBI:190135"/>
    </ligand>
</feature>
<sequence length="333" mass="36031">MTELSPRYNWTREEIADLYTLPLDSLMAKALGVKQANWPDGKVQKSQLLSIKTGGCAENCGYCSQSAHFDTGLEASKLTPLEDVVSAARRAKENGADRFCMGAAWRSLKQRDVPKVAAMIEAVKAEGLETCVTLGMLEEGQAEALKSAGLDYYNHNLDTSPEYYGSVVTTRTYDDRLETLGKARTAGLKLCCGGILGMGESREDRIGLIHELSKLTPHPESVPVNMLVPIEGTPLGQSPAISVIEMARAIAVCRIVFPKSWVRLSAGREGMTEEGQALCLLAGANSIFVGDRLLTTDNPELDEDDALMGQMGMEAAGRSEMEAPARRVTLLES</sequence>
<dbReference type="RefSeq" id="WP_034791846.1">
    <property type="nucleotide sequence ID" value="NZ_AWFF01000024.1"/>
</dbReference>
<keyword evidence="17" id="KW-1185">Reference proteome</keyword>
<dbReference type="GO" id="GO:0051537">
    <property type="term" value="F:2 iron, 2 sulfur cluster binding"/>
    <property type="evidence" value="ECO:0007669"/>
    <property type="project" value="UniProtKB-KW"/>
</dbReference>
<evidence type="ECO:0000256" key="1">
    <source>
        <dbReference type="ARBA" id="ARBA00004942"/>
    </source>
</evidence>
<evidence type="ECO:0000256" key="10">
    <source>
        <dbReference type="ARBA" id="ARBA00023004"/>
    </source>
</evidence>
<keyword evidence="9 13" id="KW-0093">Biotin biosynthesis</keyword>
<comment type="function">
    <text evidence="13">Catalyzes the conversion of dethiobiotin (DTB) to biotin by the insertion of a sulfur atom into dethiobiotin via a radical-based mechanism.</text>
</comment>
<dbReference type="EC" id="2.8.1.6" evidence="3 13"/>